<evidence type="ECO:0000259" key="6">
    <source>
        <dbReference type="PROSITE" id="PS51099"/>
    </source>
</evidence>
<evidence type="ECO:0000256" key="2">
    <source>
        <dbReference type="ARBA" id="ARBA00022737"/>
    </source>
</evidence>
<dbReference type="PROSITE" id="PS51094">
    <property type="entry name" value="PTS_EIIA_TYPE_2"/>
    <property type="match status" value="1"/>
</dbReference>
<organism evidence="8 9">
    <name type="scientific">Fusobacterium mortiferum</name>
    <dbReference type="NCBI Taxonomy" id="850"/>
    <lineage>
        <taxon>Bacteria</taxon>
        <taxon>Fusobacteriati</taxon>
        <taxon>Fusobacteriota</taxon>
        <taxon>Fusobacteriia</taxon>
        <taxon>Fusobacteriales</taxon>
        <taxon>Fusobacteriaceae</taxon>
        <taxon>Fusobacterium</taxon>
    </lineage>
</organism>
<dbReference type="InterPro" id="IPR050661">
    <property type="entry name" value="BglG_antiterminators"/>
</dbReference>
<dbReference type="SUPFAM" id="SSF63520">
    <property type="entry name" value="PTS-regulatory domain, PRD"/>
    <property type="match status" value="2"/>
</dbReference>
<accession>A0A414PTJ1</accession>
<dbReference type="AlphaFoldDB" id="A0A414PTJ1"/>
<dbReference type="PANTHER" id="PTHR30185">
    <property type="entry name" value="CRYPTIC BETA-GLUCOSIDE BGL OPERON ANTITERMINATOR"/>
    <property type="match status" value="1"/>
</dbReference>
<dbReference type="GO" id="GO:0006355">
    <property type="term" value="P:regulation of DNA-templated transcription"/>
    <property type="evidence" value="ECO:0007669"/>
    <property type="project" value="InterPro"/>
</dbReference>
<evidence type="ECO:0000256" key="3">
    <source>
        <dbReference type="ARBA" id="ARBA00023015"/>
    </source>
</evidence>
<dbReference type="InterPro" id="IPR016152">
    <property type="entry name" value="PTrfase/Anion_transptr"/>
</dbReference>
<dbReference type="Pfam" id="PF00874">
    <property type="entry name" value="PRD"/>
    <property type="match status" value="2"/>
</dbReference>
<feature type="domain" description="PRD" evidence="7">
    <location>
        <begin position="334"/>
        <end position="441"/>
    </location>
</feature>
<evidence type="ECO:0000259" key="5">
    <source>
        <dbReference type="PROSITE" id="PS51094"/>
    </source>
</evidence>
<keyword evidence="3" id="KW-0805">Transcription regulation</keyword>
<dbReference type="CDD" id="cd05568">
    <property type="entry name" value="PTS_IIB_bgl_like"/>
    <property type="match status" value="1"/>
</dbReference>
<sequence length="724" mass="84871">MIILFNNRKNCKIKITKNVSFFKTNNNIYYKIYMKGVKSLLSSRGNNIIKSLCKNNGEGTIKELAKLLNISERSIRYELDKIDDYFISNKLKPLKRKFGGNIYLEDYKNFLENDEIEDKNSNLDIYERREYLSFICIFDEKINLTKASEILDVSRTTIRNDIRDIREELLNNNLELKISQQEGLILSGEEIDIRKQQLKFLRKYSNFIFYSNVGLKTRKELIVEEYIKYVDINIIKNFINYIQKLLNKIISDEAYNIIAIYLIITIIRIKQGKVLEKIANKQFLKETAEYDTILKAKGILESSYDIFLEENEILQITDYFLGSHTYNFEKSYYSNWVEIDILVKKFIDNFNKKIDVDISKDKLLLEGLLNHIKPTIYRLQNKIKLENSIFVEVLNSYPNIFYNTKNSLKDIEKYLGIEFSNDEVAFLAIYFKSAIDRNKYKRKNLKRVLVVCGYGYGTSSLLVQQLKEIYTINIVKTIPRHLLEKTLQKEEVDLIISTVDIDSSFSIPVVKVKSILAQEDINNLDKYSLSKQRKRYMLSELMEIIEQNCKIENKEELIKGLNIYFEQRLINDTEENEYKLSDFLTEDNILVNQEVENWLEAVKLAGEVLVKNHITKVEYIDAMIENINKFGPYVVIGENIAIPHAQKDDSVLKTGMGLVILKKPILFPDNRKVQVILAFSSWDNKEHLNALADLVELITNYNLIENLSKAKNVKQVLKYINFKK</sequence>
<feature type="domain" description="PTS EIIA type-2" evidence="5">
    <location>
        <begin position="582"/>
        <end position="723"/>
    </location>
</feature>
<dbReference type="PROSITE" id="PS51099">
    <property type="entry name" value="PTS_EIIB_TYPE_2"/>
    <property type="match status" value="1"/>
</dbReference>
<keyword evidence="4" id="KW-0804">Transcription</keyword>
<dbReference type="InterPro" id="IPR011608">
    <property type="entry name" value="PRD"/>
</dbReference>
<dbReference type="Pfam" id="PF00359">
    <property type="entry name" value="PTS_EIIA_2"/>
    <property type="match status" value="1"/>
</dbReference>
<keyword evidence="2" id="KW-0677">Repeat</keyword>
<protein>
    <submittedName>
        <fullName evidence="8">Transcription antiterminator</fullName>
    </submittedName>
</protein>
<evidence type="ECO:0000256" key="4">
    <source>
        <dbReference type="ARBA" id="ARBA00023163"/>
    </source>
</evidence>
<dbReference type="PANTHER" id="PTHR30185:SF18">
    <property type="entry name" value="TRANSCRIPTIONAL REGULATOR MTLR"/>
    <property type="match status" value="1"/>
</dbReference>
<feature type="domain" description="PTS EIIB type-2" evidence="6">
    <location>
        <begin position="446"/>
        <end position="536"/>
    </location>
</feature>
<dbReference type="Gene3D" id="1.10.1790.10">
    <property type="entry name" value="PRD domain"/>
    <property type="match status" value="2"/>
</dbReference>
<dbReference type="InterPro" id="IPR013011">
    <property type="entry name" value="PTS_EIIB_2"/>
</dbReference>
<dbReference type="InterPro" id="IPR036095">
    <property type="entry name" value="PTS_EIIB-like_sf"/>
</dbReference>
<reference evidence="8 9" key="1">
    <citation type="submission" date="2018-08" db="EMBL/GenBank/DDBJ databases">
        <title>A genome reference for cultivated species of the human gut microbiota.</title>
        <authorList>
            <person name="Zou Y."/>
            <person name="Xue W."/>
            <person name="Luo G."/>
        </authorList>
    </citation>
    <scope>NUCLEOTIDE SEQUENCE [LARGE SCALE GENOMIC DNA]</scope>
    <source>
        <strain evidence="8 9">AM25-1</strain>
    </source>
</reference>
<dbReference type="Gene3D" id="3.40.930.10">
    <property type="entry name" value="Mannitol-specific EII, Chain A"/>
    <property type="match status" value="1"/>
</dbReference>
<name>A0A414PTJ1_FUSMR</name>
<evidence type="ECO:0000313" key="8">
    <source>
        <dbReference type="EMBL" id="RHF71791.1"/>
    </source>
</evidence>
<keyword evidence="1" id="KW-0808">Transferase</keyword>
<dbReference type="SUPFAM" id="SSF52794">
    <property type="entry name" value="PTS system IIB component-like"/>
    <property type="match status" value="1"/>
</dbReference>
<dbReference type="CDD" id="cd00211">
    <property type="entry name" value="PTS_IIA_fru"/>
    <property type="match status" value="1"/>
</dbReference>
<evidence type="ECO:0000259" key="7">
    <source>
        <dbReference type="PROSITE" id="PS51372"/>
    </source>
</evidence>
<proteinExistence type="predicted"/>
<dbReference type="GO" id="GO:0008982">
    <property type="term" value="F:protein-N(PI)-phosphohistidine-sugar phosphotransferase activity"/>
    <property type="evidence" value="ECO:0007669"/>
    <property type="project" value="InterPro"/>
</dbReference>
<comment type="caution">
    <text evidence="8">The sequence shown here is derived from an EMBL/GenBank/DDBJ whole genome shotgun (WGS) entry which is preliminary data.</text>
</comment>
<dbReference type="InterPro" id="IPR002178">
    <property type="entry name" value="PTS_EIIA_type-2_dom"/>
</dbReference>
<evidence type="ECO:0000313" key="9">
    <source>
        <dbReference type="Proteomes" id="UP000284676"/>
    </source>
</evidence>
<dbReference type="PROSITE" id="PS51372">
    <property type="entry name" value="PRD_2"/>
    <property type="match status" value="2"/>
</dbReference>
<dbReference type="SUPFAM" id="SSF55804">
    <property type="entry name" value="Phoshotransferase/anion transport protein"/>
    <property type="match status" value="1"/>
</dbReference>
<evidence type="ECO:0000256" key="1">
    <source>
        <dbReference type="ARBA" id="ARBA00022679"/>
    </source>
</evidence>
<dbReference type="Proteomes" id="UP000284676">
    <property type="component" value="Unassembled WGS sequence"/>
</dbReference>
<dbReference type="InterPro" id="IPR036634">
    <property type="entry name" value="PRD_sf"/>
</dbReference>
<dbReference type="GO" id="GO:0009401">
    <property type="term" value="P:phosphoenolpyruvate-dependent sugar phosphotransferase system"/>
    <property type="evidence" value="ECO:0007669"/>
    <property type="project" value="InterPro"/>
</dbReference>
<feature type="domain" description="PRD" evidence="7">
    <location>
        <begin position="226"/>
        <end position="330"/>
    </location>
</feature>
<gene>
    <name evidence="8" type="ORF">DW663_07840</name>
</gene>
<dbReference type="EMBL" id="QRHL01000012">
    <property type="protein sequence ID" value="RHF71791.1"/>
    <property type="molecule type" value="Genomic_DNA"/>
</dbReference>
<dbReference type="Gene3D" id="3.40.50.2300">
    <property type="match status" value="1"/>
</dbReference>